<evidence type="ECO:0000313" key="1">
    <source>
        <dbReference type="EMBL" id="CAG8833276.1"/>
    </source>
</evidence>
<dbReference type="Proteomes" id="UP000789920">
    <property type="component" value="Unassembled WGS sequence"/>
</dbReference>
<dbReference type="EMBL" id="CAJVQC010106034">
    <property type="protein sequence ID" value="CAG8833276.1"/>
    <property type="molecule type" value="Genomic_DNA"/>
</dbReference>
<comment type="caution">
    <text evidence="1">The sequence shown here is derived from an EMBL/GenBank/DDBJ whole genome shotgun (WGS) entry which is preliminary data.</text>
</comment>
<gene>
    <name evidence="1" type="ORF">RPERSI_LOCUS28770</name>
</gene>
<protein>
    <submittedName>
        <fullName evidence="1">16258_t:CDS:1</fullName>
    </submittedName>
</protein>
<evidence type="ECO:0000313" key="2">
    <source>
        <dbReference type="Proteomes" id="UP000789920"/>
    </source>
</evidence>
<reference evidence="1" key="1">
    <citation type="submission" date="2021-06" db="EMBL/GenBank/DDBJ databases">
        <authorList>
            <person name="Kallberg Y."/>
            <person name="Tangrot J."/>
            <person name="Rosling A."/>
        </authorList>
    </citation>
    <scope>NUCLEOTIDE SEQUENCE</scope>
    <source>
        <strain evidence="1">MA461A</strain>
    </source>
</reference>
<organism evidence="1 2">
    <name type="scientific">Racocetra persica</name>
    <dbReference type="NCBI Taxonomy" id="160502"/>
    <lineage>
        <taxon>Eukaryota</taxon>
        <taxon>Fungi</taxon>
        <taxon>Fungi incertae sedis</taxon>
        <taxon>Mucoromycota</taxon>
        <taxon>Glomeromycotina</taxon>
        <taxon>Glomeromycetes</taxon>
        <taxon>Diversisporales</taxon>
        <taxon>Gigasporaceae</taxon>
        <taxon>Racocetra</taxon>
    </lineage>
</organism>
<keyword evidence="2" id="KW-1185">Reference proteome</keyword>
<proteinExistence type="predicted"/>
<name>A0ACA9SA92_9GLOM</name>
<sequence>MGSVLSVVRNEIEDIEDDKTHEMEKSLRMLDFMEIMLKSKMESFANLLKHQPDDMQVLPPGIIVDQVTEHTYNAKKSNPSKAVEKVIDRFLSNDIISGFKEVITYSVNAIINNQTLGESFRRECHLLIENNALVRIDILFYKYDFGSDGITTQLHDLFCYMFHKSVIPAEKLDHNLLVYAISKYINNTNKDIPKRNEAIKKYIK</sequence>
<accession>A0ACA9SA92</accession>
<feature type="non-terminal residue" evidence="1">
    <location>
        <position position="204"/>
    </location>
</feature>